<dbReference type="EC" id="3.4.24.64" evidence="4"/>
<dbReference type="KEGG" id="glt:GlitD10_0364"/>
<evidence type="ECO:0000259" key="3">
    <source>
        <dbReference type="Pfam" id="PF05193"/>
    </source>
</evidence>
<feature type="domain" description="Peptidase M16 N-terminal" evidence="2">
    <location>
        <begin position="21"/>
        <end position="167"/>
    </location>
</feature>
<protein>
    <submittedName>
        <fullName evidence="4">Processing peptidase</fullName>
        <ecNumber evidence="4">3.4.24.64</ecNumber>
    </submittedName>
</protein>
<evidence type="ECO:0000313" key="4">
    <source>
        <dbReference type="EMBL" id="APB32674.1"/>
    </source>
</evidence>
<dbReference type="Pfam" id="PF00675">
    <property type="entry name" value="Peptidase_M16"/>
    <property type="match status" value="1"/>
</dbReference>
<organism evidence="4 5">
    <name type="scientific">Gloeomargarita lithophora Alchichica-D10</name>
    <dbReference type="NCBI Taxonomy" id="1188229"/>
    <lineage>
        <taxon>Bacteria</taxon>
        <taxon>Bacillati</taxon>
        <taxon>Cyanobacteriota</taxon>
        <taxon>Cyanophyceae</taxon>
        <taxon>Gloeomargaritales</taxon>
        <taxon>Gloeomargaritaceae</taxon>
        <taxon>Gloeomargarita</taxon>
    </lineage>
</organism>
<dbReference type="STRING" id="1188229.GlitD10_0364"/>
<dbReference type="PANTHER" id="PTHR11851">
    <property type="entry name" value="METALLOPROTEASE"/>
    <property type="match status" value="1"/>
</dbReference>
<comment type="similarity">
    <text evidence="1">Belongs to the peptidase M16 family.</text>
</comment>
<dbReference type="GO" id="GO:0046872">
    <property type="term" value="F:metal ion binding"/>
    <property type="evidence" value="ECO:0007669"/>
    <property type="project" value="InterPro"/>
</dbReference>
<gene>
    <name evidence="4" type="ORF">GlitD10_0364</name>
</gene>
<dbReference type="Proteomes" id="UP000180235">
    <property type="component" value="Chromosome"/>
</dbReference>
<dbReference type="GO" id="GO:0004222">
    <property type="term" value="F:metalloendopeptidase activity"/>
    <property type="evidence" value="ECO:0007669"/>
    <property type="project" value="UniProtKB-EC"/>
</dbReference>
<feature type="domain" description="Peptidase M16 C-terminal" evidence="3">
    <location>
        <begin position="174"/>
        <end position="352"/>
    </location>
</feature>
<evidence type="ECO:0000259" key="2">
    <source>
        <dbReference type="Pfam" id="PF00675"/>
    </source>
</evidence>
<dbReference type="Gene3D" id="3.30.830.10">
    <property type="entry name" value="Metalloenzyme, LuxS/M16 peptidase-like"/>
    <property type="match status" value="2"/>
</dbReference>
<evidence type="ECO:0000256" key="1">
    <source>
        <dbReference type="ARBA" id="ARBA00007261"/>
    </source>
</evidence>
<evidence type="ECO:0000313" key="5">
    <source>
        <dbReference type="Proteomes" id="UP000180235"/>
    </source>
</evidence>
<keyword evidence="5" id="KW-1185">Reference proteome</keyword>
<dbReference type="Pfam" id="PF05193">
    <property type="entry name" value="Peptidase_M16_C"/>
    <property type="match status" value="1"/>
</dbReference>
<dbReference type="InterPro" id="IPR050361">
    <property type="entry name" value="MPP/UQCRC_Complex"/>
</dbReference>
<dbReference type="SUPFAM" id="SSF63411">
    <property type="entry name" value="LuxS/MPP-like metallohydrolase"/>
    <property type="match status" value="2"/>
</dbReference>
<keyword evidence="4" id="KW-0378">Hydrolase</keyword>
<dbReference type="InterPro" id="IPR011765">
    <property type="entry name" value="Pept_M16_N"/>
</dbReference>
<proteinExistence type="inferred from homology"/>
<dbReference type="AlphaFoldDB" id="A0A1J0A9Q4"/>
<dbReference type="InterPro" id="IPR007863">
    <property type="entry name" value="Peptidase_M16_C"/>
</dbReference>
<reference evidence="4 5" key="1">
    <citation type="submission" date="2016-10" db="EMBL/GenBank/DDBJ databases">
        <title>Description of Gloeomargarita lithophora gen. nov., sp. nov., a thylakoid-bearing basal-branching cyanobacterium with intracellular carbonates, and proposal for Gloeomargaritales ord. nov.</title>
        <authorList>
            <person name="Moreira D."/>
            <person name="Tavera R."/>
            <person name="Benzerara K."/>
            <person name="Skouri-Panet F."/>
            <person name="Couradeau E."/>
            <person name="Gerard E."/>
            <person name="Loussert C."/>
            <person name="Novelo E."/>
            <person name="Zivanovic Y."/>
            <person name="Lopez-Garcia P."/>
        </authorList>
    </citation>
    <scope>NUCLEOTIDE SEQUENCE [LARGE SCALE GENOMIC DNA]</scope>
    <source>
        <strain evidence="4 5">D10</strain>
    </source>
</reference>
<dbReference type="EMBL" id="CP017675">
    <property type="protein sequence ID" value="APB32674.1"/>
    <property type="molecule type" value="Genomic_DNA"/>
</dbReference>
<accession>A0A1J0A9Q4</accession>
<dbReference type="RefSeq" id="WP_071453369.1">
    <property type="nucleotide sequence ID" value="NZ_CP017675.1"/>
</dbReference>
<sequence>MSQLDCPTAPIHCTTLANGLRVVYQYVPAAVVAIDFWVGAGAAAEPEAYNGLAHALEHMVFQGSQGFPAGAFDQLIEKHGGMTNAATSQDYAHYYILTAPEYWREGLTALADILLRPNLGAQAWQKERAVIAEELYQAQDHPDWVGQQVLWRHCYGAHPYGRPILGTAESLARITPGVLRQFHQQYYHPGNMTVVVVGGVPWEPLEAVLAQVGAGERWGDATPPWICPLPTVAPMRSQLHLPQATQGRLWWVWPVMGVEDVAMGWGLDLLATLLTGGRLARLTQRLREELGWVQDIDCHYHHQVAGGVWQMTAWLNDAQRLGQVEAVLQEEVATLQEQLVSREDLRRAQRQLLHAYTFGTETPQQMARLYGYYHYMGCLEQGMNYRERLTQFRPEDLRSLAQTHLCPQPVVRLWLTPEAEV</sequence>
<dbReference type="InterPro" id="IPR011249">
    <property type="entry name" value="Metalloenz_LuxS/M16"/>
</dbReference>
<dbReference type="PANTHER" id="PTHR11851:SF49">
    <property type="entry name" value="MITOCHONDRIAL-PROCESSING PEPTIDASE SUBUNIT ALPHA"/>
    <property type="match status" value="1"/>
</dbReference>
<name>A0A1J0A9Q4_9CYAN</name>